<gene>
    <name evidence="2" type="ORF">VV02_20265</name>
</gene>
<dbReference type="AlphaFoldDB" id="A0A0K1JLP2"/>
<evidence type="ECO:0000256" key="1">
    <source>
        <dbReference type="SAM" id="MobiDB-lite"/>
    </source>
</evidence>
<organism evidence="2 3">
    <name type="scientific">Luteipulveratus mongoliensis</name>
    <dbReference type="NCBI Taxonomy" id="571913"/>
    <lineage>
        <taxon>Bacteria</taxon>
        <taxon>Bacillati</taxon>
        <taxon>Actinomycetota</taxon>
        <taxon>Actinomycetes</taxon>
        <taxon>Micrococcales</taxon>
        <taxon>Dermacoccaceae</taxon>
        <taxon>Luteipulveratus</taxon>
    </lineage>
</organism>
<dbReference type="KEGG" id="lmoi:VV02_20265"/>
<keyword evidence="3" id="KW-1185">Reference proteome</keyword>
<protein>
    <recommendedName>
        <fullName evidence="4">Pyridoxamine 5'-phosphate oxidase putative domain-containing protein</fullName>
    </recommendedName>
</protein>
<dbReference type="EMBL" id="CP011112">
    <property type="protein sequence ID" value="AKU17631.1"/>
    <property type="molecule type" value="Genomic_DNA"/>
</dbReference>
<name>A0A0K1JLP2_9MICO</name>
<evidence type="ECO:0000313" key="2">
    <source>
        <dbReference type="EMBL" id="AKU17631.1"/>
    </source>
</evidence>
<feature type="region of interest" description="Disordered" evidence="1">
    <location>
        <begin position="138"/>
        <end position="162"/>
    </location>
</feature>
<evidence type="ECO:0000313" key="3">
    <source>
        <dbReference type="Proteomes" id="UP000066480"/>
    </source>
</evidence>
<dbReference type="RefSeq" id="WP_052594456.1">
    <property type="nucleotide sequence ID" value="NZ_CP011112.1"/>
</dbReference>
<dbReference type="OrthoDB" id="3687464at2"/>
<dbReference type="STRING" id="571913.VV02_20265"/>
<dbReference type="Proteomes" id="UP000066480">
    <property type="component" value="Chromosome"/>
</dbReference>
<sequence>MSTASDDASAGPPLDRLVTESLAKAGMLWIRTPERTWPAWHAFADGTVYVISGPEEQELPAQLPETVTLVLRAKDSRARLLTVPATTERITPDDDEWTAATTALKSGRLNSAVLQPDLVDHWAQRDVVVTALRPEAADAEVGATEDEPSGAAPPLPTRATTR</sequence>
<accession>A0A0K1JLP2</accession>
<evidence type="ECO:0008006" key="4">
    <source>
        <dbReference type="Google" id="ProtNLM"/>
    </source>
</evidence>
<reference evidence="2 3" key="1">
    <citation type="submission" date="2015-03" db="EMBL/GenBank/DDBJ databases">
        <title>Luteipulveratus halotolerans sp. nov., a novel actinobacterium (Dermacoccaceae) from Sarawak, Malaysia.</title>
        <authorList>
            <person name="Juboi H."/>
            <person name="Basik A."/>
            <person name="Shamsul S.S."/>
            <person name="Arnold P."/>
            <person name="Schmitt E.K."/>
            <person name="Sanglier J.-J."/>
            <person name="Yeo T."/>
        </authorList>
    </citation>
    <scope>NUCLEOTIDE SEQUENCE [LARGE SCALE GENOMIC DNA]</scope>
    <source>
        <strain evidence="2 3">MN07-A0370</strain>
    </source>
</reference>
<proteinExistence type="predicted"/>